<dbReference type="Gene3D" id="3.40.50.2300">
    <property type="match status" value="1"/>
</dbReference>
<evidence type="ECO:0000313" key="4">
    <source>
        <dbReference type="EMBL" id="EMR01248.1"/>
    </source>
</evidence>
<feature type="domain" description="HTH LytTR-type" evidence="3">
    <location>
        <begin position="153"/>
        <end position="260"/>
    </location>
</feature>
<name>M7MXT0_9BACT</name>
<dbReference type="Gene3D" id="2.40.50.1020">
    <property type="entry name" value="LytTr DNA-binding domain"/>
    <property type="match status" value="1"/>
</dbReference>
<proteinExistence type="predicted"/>
<dbReference type="Pfam" id="PF00072">
    <property type="entry name" value="Response_reg"/>
    <property type="match status" value="1"/>
</dbReference>
<keyword evidence="1" id="KW-0597">Phosphoprotein</keyword>
<dbReference type="InterPro" id="IPR046947">
    <property type="entry name" value="LytR-like"/>
</dbReference>
<dbReference type="GO" id="GO:0000156">
    <property type="term" value="F:phosphorelay response regulator activity"/>
    <property type="evidence" value="ECO:0007669"/>
    <property type="project" value="InterPro"/>
</dbReference>
<dbReference type="SMART" id="SM00850">
    <property type="entry name" value="LytTR"/>
    <property type="match status" value="1"/>
</dbReference>
<feature type="domain" description="Response regulatory" evidence="2">
    <location>
        <begin position="2"/>
        <end position="115"/>
    </location>
</feature>
<dbReference type="InterPro" id="IPR001789">
    <property type="entry name" value="Sig_transdc_resp-reg_receiver"/>
</dbReference>
<dbReference type="AlphaFoldDB" id="M7MXT0"/>
<dbReference type="PROSITE" id="PS50110">
    <property type="entry name" value="RESPONSE_REGULATORY"/>
    <property type="match status" value="1"/>
</dbReference>
<dbReference type="EMBL" id="AODQ01000132">
    <property type="protein sequence ID" value="EMR01248.1"/>
    <property type="molecule type" value="Genomic_DNA"/>
</dbReference>
<dbReference type="PATRIC" id="fig|1279009.4.peg.3681"/>
<evidence type="ECO:0000256" key="1">
    <source>
        <dbReference type="PROSITE-ProRule" id="PRU00169"/>
    </source>
</evidence>
<evidence type="ECO:0000259" key="3">
    <source>
        <dbReference type="PROSITE" id="PS50930"/>
    </source>
</evidence>
<dbReference type="SMART" id="SM00448">
    <property type="entry name" value="REC"/>
    <property type="match status" value="1"/>
</dbReference>
<dbReference type="FunFam" id="3.40.50.2300:FF:000361">
    <property type="entry name" value="Two-component system response regulator"/>
    <property type="match status" value="1"/>
</dbReference>
<dbReference type="STRING" id="1279009.ADICEAN_03634"/>
<evidence type="ECO:0000259" key="2">
    <source>
        <dbReference type="PROSITE" id="PS50110"/>
    </source>
</evidence>
<dbReference type="Pfam" id="PF04397">
    <property type="entry name" value="LytTR"/>
    <property type="match status" value="1"/>
</dbReference>
<feature type="modified residue" description="4-aspartylphosphate" evidence="1">
    <location>
        <position position="55"/>
    </location>
</feature>
<dbReference type="PANTHER" id="PTHR37299:SF1">
    <property type="entry name" value="STAGE 0 SPORULATION PROTEIN A HOMOLOG"/>
    <property type="match status" value="1"/>
</dbReference>
<protein>
    <submittedName>
        <fullName evidence="4">Putative transcriptional regulatory protein YehT</fullName>
    </submittedName>
</protein>
<dbReference type="Proteomes" id="UP000011910">
    <property type="component" value="Unassembled WGS sequence"/>
</dbReference>
<dbReference type="PANTHER" id="PTHR37299">
    <property type="entry name" value="TRANSCRIPTIONAL REGULATOR-RELATED"/>
    <property type="match status" value="1"/>
</dbReference>
<reference evidence="4 5" key="1">
    <citation type="journal article" date="2013" name="Genome Announc.">
        <title>Draft Genome Sequence of Cesiribacter andamanensis Strain AMV16T, Isolated from a Soil Sample from a Mud Volcano in the Andaman Islands, India.</title>
        <authorList>
            <person name="Shivaji S."/>
            <person name="Ara S."/>
            <person name="Begum Z."/>
            <person name="Srinivas T.N."/>
            <person name="Singh A."/>
            <person name="Kumar Pinnaka A."/>
        </authorList>
    </citation>
    <scope>NUCLEOTIDE SEQUENCE [LARGE SCALE GENOMIC DNA]</scope>
    <source>
        <strain evidence="4 5">AMV16</strain>
    </source>
</reference>
<dbReference type="InterPro" id="IPR011006">
    <property type="entry name" value="CheY-like_superfamily"/>
</dbReference>
<dbReference type="eggNOG" id="COG3279">
    <property type="taxonomic scope" value="Bacteria"/>
</dbReference>
<evidence type="ECO:0000313" key="5">
    <source>
        <dbReference type="Proteomes" id="UP000011910"/>
    </source>
</evidence>
<gene>
    <name evidence="4" type="primary">yehT_4</name>
    <name evidence="4" type="ORF">ADICEAN_03634</name>
</gene>
<comment type="caution">
    <text evidence="4">The sequence shown here is derived from an EMBL/GenBank/DDBJ whole genome shotgun (WGS) entry which is preliminary data.</text>
</comment>
<dbReference type="PROSITE" id="PS50930">
    <property type="entry name" value="HTH_LYTTR"/>
    <property type="match status" value="1"/>
</dbReference>
<dbReference type="OrthoDB" id="646623at2"/>
<sequence>MNVLIVEDESLAARRLQKMVQELEPSAQVLTVLDSVAATVHWLQQHSMPDLLLLDIELVDGQSFEIFSQTEVRCPVIFTTAYDEYALRAFKVHSIDYLLKPIQEKELQQSLQKFRQLARAYAAAEQPIPSLTSLLEALKGGASPAQPHYRDRILVKQGQRMFPILTADIAYFFTRDKLTQLRTSDNRQYLLDYTLEELERSLNPKQFYRANRQYIVALGAVQRLHLYFNSKLKLELRPAPEEEVLVSREKALDFRNWLGE</sequence>
<organism evidence="4 5">
    <name type="scientific">Cesiribacter andamanensis AMV16</name>
    <dbReference type="NCBI Taxonomy" id="1279009"/>
    <lineage>
        <taxon>Bacteria</taxon>
        <taxon>Pseudomonadati</taxon>
        <taxon>Bacteroidota</taxon>
        <taxon>Cytophagia</taxon>
        <taxon>Cytophagales</taxon>
        <taxon>Cesiribacteraceae</taxon>
        <taxon>Cesiribacter</taxon>
    </lineage>
</organism>
<dbReference type="RefSeq" id="WP_009197014.1">
    <property type="nucleotide sequence ID" value="NZ_AODQ01000132.1"/>
</dbReference>
<accession>M7MXT0</accession>
<dbReference type="SUPFAM" id="SSF52172">
    <property type="entry name" value="CheY-like"/>
    <property type="match status" value="1"/>
</dbReference>
<dbReference type="GO" id="GO:0003677">
    <property type="term" value="F:DNA binding"/>
    <property type="evidence" value="ECO:0007669"/>
    <property type="project" value="InterPro"/>
</dbReference>
<keyword evidence="5" id="KW-1185">Reference proteome</keyword>
<dbReference type="InterPro" id="IPR007492">
    <property type="entry name" value="LytTR_DNA-bd_dom"/>
</dbReference>